<dbReference type="GO" id="GO:0009117">
    <property type="term" value="P:nucleotide metabolic process"/>
    <property type="evidence" value="ECO:0007669"/>
    <property type="project" value="UniProtKB-KW"/>
</dbReference>
<dbReference type="BioCyc" id="TINT75379:TINT_RS13360-MONOMER"/>
<evidence type="ECO:0000256" key="5">
    <source>
        <dbReference type="ARBA" id="ARBA00022801"/>
    </source>
</evidence>
<dbReference type="GO" id="GO:0009146">
    <property type="term" value="P:purine nucleoside triphosphate catabolic process"/>
    <property type="evidence" value="ECO:0007669"/>
    <property type="project" value="UniProtKB-UniRule"/>
</dbReference>
<dbReference type="FunFam" id="3.90.950.10:FF:000001">
    <property type="entry name" value="dITP/XTP pyrophosphatase"/>
    <property type="match status" value="1"/>
</dbReference>
<sequence>MAAPTSATCRIVLASGNPGKLAELSALLAPLGCQVQPQGEFHLVEADEPHPTFVENALAKARHASFHTGLPALADDSGLCVEALGGLPGVRSARFAPLVEGPRAEQDAANNRLLLQQMEGQTLRLARFVSIVVALRHAADPEPLIVRGELIGQIGHAAQGQGGFGYDPLFVLADGRTLAQCDAQEKNRISHRGQALQTLLPLLRTHWGWTAAASERPQGWAIPTPTLPTSGEGVISPPPRRGGGREGDGPAFPRA</sequence>
<proteinExistence type="inferred from homology"/>
<comment type="similarity">
    <text evidence="1 10 11">Belongs to the HAM1 NTPase family.</text>
</comment>
<feature type="binding site" evidence="10">
    <location>
        <position position="47"/>
    </location>
    <ligand>
        <name>Mg(2+)</name>
        <dbReference type="ChEBI" id="CHEBI:18420"/>
    </ligand>
</feature>
<evidence type="ECO:0000256" key="2">
    <source>
        <dbReference type="ARBA" id="ARBA00011738"/>
    </source>
</evidence>
<evidence type="ECO:0000256" key="4">
    <source>
        <dbReference type="ARBA" id="ARBA00022741"/>
    </source>
</evidence>
<comment type="catalytic activity">
    <reaction evidence="9 10">
        <text>XTP + H2O = XMP + diphosphate + H(+)</text>
        <dbReference type="Rhea" id="RHEA:28610"/>
        <dbReference type="ChEBI" id="CHEBI:15377"/>
        <dbReference type="ChEBI" id="CHEBI:15378"/>
        <dbReference type="ChEBI" id="CHEBI:33019"/>
        <dbReference type="ChEBI" id="CHEBI:57464"/>
        <dbReference type="ChEBI" id="CHEBI:61314"/>
        <dbReference type="EC" id="3.6.1.66"/>
    </reaction>
</comment>
<organism evidence="13">
    <name type="scientific">Thiomonas intermedia (strain K12)</name>
    <name type="common">Thiobacillus intermedius</name>
    <dbReference type="NCBI Taxonomy" id="75379"/>
    <lineage>
        <taxon>Bacteria</taxon>
        <taxon>Pseudomonadati</taxon>
        <taxon>Pseudomonadota</taxon>
        <taxon>Betaproteobacteria</taxon>
        <taxon>Burkholderiales</taxon>
        <taxon>Thiomonas</taxon>
    </lineage>
</organism>
<accession>D5X694</accession>
<gene>
    <name evidence="13" type="ordered locus">Tint_2670</name>
</gene>
<dbReference type="CDD" id="cd00515">
    <property type="entry name" value="HAM1"/>
    <property type="match status" value="1"/>
</dbReference>
<dbReference type="GO" id="GO:0017111">
    <property type="term" value="F:ribonucleoside triphosphate phosphatase activity"/>
    <property type="evidence" value="ECO:0007669"/>
    <property type="project" value="InterPro"/>
</dbReference>
<feature type="active site" description="Proton acceptor" evidence="10">
    <location>
        <position position="76"/>
    </location>
</feature>
<reference evidence="13" key="1">
    <citation type="submission" date="2010-04" db="EMBL/GenBank/DDBJ databases">
        <title>Complete sequence of Thiomonas intermedia K12.</title>
        <authorList>
            <consortium name="US DOE Joint Genome Institute"/>
            <person name="Lucas S."/>
            <person name="Copeland A."/>
            <person name="Lapidus A."/>
            <person name="Cheng J.-F."/>
            <person name="Bruce D."/>
            <person name="Goodwin L."/>
            <person name="Pitluck S."/>
            <person name="Davenport K."/>
            <person name="Detter J.C."/>
            <person name="Han C."/>
            <person name="Tapia R."/>
            <person name="Land M."/>
            <person name="Hauser L."/>
            <person name="Kyrpides N."/>
            <person name="Ovchinnikova G."/>
            <person name="Kerfeld C.A."/>
            <person name="Cannon G.C."/>
            <person name="Heinhorst S."/>
            <person name="Woyke T."/>
        </authorList>
    </citation>
    <scope>NUCLEOTIDE SEQUENCE [LARGE SCALE GENOMIC DNA]</scope>
    <source>
        <strain evidence="13">K12</strain>
    </source>
</reference>
<dbReference type="GO" id="GO:0000166">
    <property type="term" value="F:nucleotide binding"/>
    <property type="evidence" value="ECO:0007669"/>
    <property type="project" value="UniProtKB-KW"/>
</dbReference>
<feature type="binding site" evidence="10">
    <location>
        <position position="76"/>
    </location>
    <ligand>
        <name>Mg(2+)</name>
        <dbReference type="ChEBI" id="CHEBI:18420"/>
    </ligand>
</feature>
<dbReference type="EC" id="3.6.1.66" evidence="10"/>
<comment type="cofactor">
    <cofactor evidence="10">
        <name>Mg(2+)</name>
        <dbReference type="ChEBI" id="CHEBI:18420"/>
    </cofactor>
    <text evidence="10">Binds 1 Mg(2+) ion per subunit.</text>
</comment>
<feature type="binding site" evidence="10">
    <location>
        <begin position="191"/>
        <end position="192"/>
    </location>
    <ligand>
        <name>substrate</name>
    </ligand>
</feature>
<dbReference type="InterPro" id="IPR020922">
    <property type="entry name" value="dITP/XTP_pyrophosphatase"/>
</dbReference>
<dbReference type="eggNOG" id="COG0127">
    <property type="taxonomic scope" value="Bacteria"/>
</dbReference>
<dbReference type="GO" id="GO:0035870">
    <property type="term" value="F:dITP diphosphatase activity"/>
    <property type="evidence" value="ECO:0007669"/>
    <property type="project" value="UniProtKB-UniRule"/>
</dbReference>
<dbReference type="AlphaFoldDB" id="D5X694"/>
<keyword evidence="4 10" id="KW-0547">Nucleotide-binding</keyword>
<comment type="catalytic activity">
    <reaction evidence="10">
        <text>ITP + H2O = IMP + diphosphate + H(+)</text>
        <dbReference type="Rhea" id="RHEA:29399"/>
        <dbReference type="ChEBI" id="CHEBI:15377"/>
        <dbReference type="ChEBI" id="CHEBI:15378"/>
        <dbReference type="ChEBI" id="CHEBI:33019"/>
        <dbReference type="ChEBI" id="CHEBI:58053"/>
        <dbReference type="ChEBI" id="CHEBI:61402"/>
        <dbReference type="EC" id="3.6.1.66"/>
    </reaction>
</comment>
<dbReference type="PANTHER" id="PTHR11067">
    <property type="entry name" value="INOSINE TRIPHOSPHATE PYROPHOSPHATASE/HAM1 PROTEIN"/>
    <property type="match status" value="1"/>
</dbReference>
<dbReference type="PANTHER" id="PTHR11067:SF9">
    <property type="entry name" value="INOSINE TRIPHOSPHATE PYROPHOSPHATASE"/>
    <property type="match status" value="1"/>
</dbReference>
<dbReference type="HAMAP" id="MF_01405">
    <property type="entry name" value="Non_canon_purine_NTPase"/>
    <property type="match status" value="1"/>
</dbReference>
<dbReference type="STRING" id="75379.Tint_2670"/>
<dbReference type="NCBIfam" id="TIGR00042">
    <property type="entry name" value="RdgB/HAM1 family non-canonical purine NTP pyrophosphatase"/>
    <property type="match status" value="1"/>
</dbReference>
<dbReference type="Pfam" id="PF01725">
    <property type="entry name" value="Ham1p_like"/>
    <property type="match status" value="1"/>
</dbReference>
<keyword evidence="6 10" id="KW-0460">Magnesium</keyword>
<dbReference type="GO" id="GO:0005829">
    <property type="term" value="C:cytosol"/>
    <property type="evidence" value="ECO:0007669"/>
    <property type="project" value="TreeGrafter"/>
</dbReference>
<comment type="subunit">
    <text evidence="2 10">Homodimer.</text>
</comment>
<evidence type="ECO:0000256" key="11">
    <source>
        <dbReference type="RuleBase" id="RU003781"/>
    </source>
</evidence>
<dbReference type="InterPro" id="IPR029001">
    <property type="entry name" value="ITPase-like_fam"/>
</dbReference>
<evidence type="ECO:0000256" key="3">
    <source>
        <dbReference type="ARBA" id="ARBA00022723"/>
    </source>
</evidence>
<feature type="region of interest" description="Disordered" evidence="12">
    <location>
        <begin position="218"/>
        <end position="255"/>
    </location>
</feature>
<evidence type="ECO:0000256" key="1">
    <source>
        <dbReference type="ARBA" id="ARBA00008023"/>
    </source>
</evidence>
<feature type="binding site" evidence="10">
    <location>
        <position position="77"/>
    </location>
    <ligand>
        <name>substrate</name>
    </ligand>
</feature>
<dbReference type="EMBL" id="CP002021">
    <property type="protein sequence ID" value="ADG32011.1"/>
    <property type="molecule type" value="Genomic_DNA"/>
</dbReference>
<evidence type="ECO:0000256" key="9">
    <source>
        <dbReference type="ARBA" id="ARBA00052017"/>
    </source>
</evidence>
<keyword evidence="3 10" id="KW-0479">Metal-binding</keyword>
<dbReference type="Gene3D" id="3.90.950.10">
    <property type="match status" value="1"/>
</dbReference>
<dbReference type="SUPFAM" id="SSF52972">
    <property type="entry name" value="ITPase-like"/>
    <property type="match status" value="1"/>
</dbReference>
<dbReference type="InterPro" id="IPR002637">
    <property type="entry name" value="RdgB/HAM1"/>
</dbReference>
<evidence type="ECO:0000256" key="10">
    <source>
        <dbReference type="HAMAP-Rule" id="MF_01405"/>
    </source>
</evidence>
<dbReference type="GO" id="GO:0036220">
    <property type="term" value="F:ITP diphosphatase activity"/>
    <property type="evidence" value="ECO:0007669"/>
    <property type="project" value="UniProtKB-UniRule"/>
</dbReference>
<keyword evidence="7 10" id="KW-0546">Nucleotide metabolism</keyword>
<comment type="catalytic activity">
    <reaction evidence="8 10">
        <text>dITP + H2O = dIMP + diphosphate + H(+)</text>
        <dbReference type="Rhea" id="RHEA:28342"/>
        <dbReference type="ChEBI" id="CHEBI:15377"/>
        <dbReference type="ChEBI" id="CHEBI:15378"/>
        <dbReference type="ChEBI" id="CHEBI:33019"/>
        <dbReference type="ChEBI" id="CHEBI:61194"/>
        <dbReference type="ChEBI" id="CHEBI:61382"/>
        <dbReference type="EC" id="3.6.1.66"/>
    </reaction>
</comment>
<protein>
    <recommendedName>
        <fullName evidence="10">dITP/XTP pyrophosphatase</fullName>
        <ecNumber evidence="10">3.6.1.66</ecNumber>
    </recommendedName>
    <alternativeName>
        <fullName evidence="10">Non-canonical purine NTP pyrophosphatase</fullName>
    </alternativeName>
    <alternativeName>
        <fullName evidence="10">Non-standard purine NTP pyrophosphatase</fullName>
    </alternativeName>
    <alternativeName>
        <fullName evidence="10">Nucleoside-triphosphate diphosphatase</fullName>
    </alternativeName>
    <alternativeName>
        <fullName evidence="10">Nucleoside-triphosphate pyrophosphatase</fullName>
        <shortName evidence="10">NTPase</shortName>
    </alternativeName>
</protein>
<evidence type="ECO:0000313" key="13">
    <source>
        <dbReference type="EMBL" id="ADG32011.1"/>
    </source>
</evidence>
<dbReference type="GO" id="GO:0036222">
    <property type="term" value="F:XTP diphosphatase activity"/>
    <property type="evidence" value="ECO:0007669"/>
    <property type="project" value="UniProtKB-UniRule"/>
</dbReference>
<feature type="binding site" evidence="10">
    <location>
        <position position="186"/>
    </location>
    <ligand>
        <name>substrate</name>
    </ligand>
</feature>
<evidence type="ECO:0000256" key="7">
    <source>
        <dbReference type="ARBA" id="ARBA00023080"/>
    </source>
</evidence>
<dbReference type="HOGENOM" id="CLU_082080_0_3_4"/>
<evidence type="ECO:0000256" key="8">
    <source>
        <dbReference type="ARBA" id="ARBA00051875"/>
    </source>
</evidence>
<dbReference type="GO" id="GO:0046872">
    <property type="term" value="F:metal ion binding"/>
    <property type="evidence" value="ECO:0007669"/>
    <property type="project" value="UniProtKB-KW"/>
</dbReference>
<evidence type="ECO:0000256" key="12">
    <source>
        <dbReference type="SAM" id="MobiDB-lite"/>
    </source>
</evidence>
<name>D5X694_THIK1</name>
<keyword evidence="5 10" id="KW-0378">Hydrolase</keyword>
<evidence type="ECO:0000256" key="6">
    <source>
        <dbReference type="ARBA" id="ARBA00022842"/>
    </source>
</evidence>
<comment type="function">
    <text evidence="10">Pyrophosphatase that catalyzes the hydrolysis of nucleoside triphosphates to their monophosphate derivatives, with a high preference for the non-canonical purine nucleotides XTP (xanthosine triphosphate), dITP (deoxyinosine triphosphate) and ITP. Seems to function as a house-cleaning enzyme that removes non-canonical purine nucleotides from the nucleotide pool, thus preventing their incorporation into DNA/RNA and avoiding chromosomal lesions.</text>
</comment>
<feature type="binding site" evidence="10">
    <location>
        <begin position="164"/>
        <end position="167"/>
    </location>
    <ligand>
        <name>substrate</name>
    </ligand>
</feature>
<dbReference type="KEGG" id="tin:Tint_2670"/>
<feature type="binding site" evidence="10">
    <location>
        <begin position="15"/>
        <end position="20"/>
    </location>
    <ligand>
        <name>substrate</name>
    </ligand>
</feature>